<dbReference type="AlphaFoldDB" id="A0A1G6IX76"/>
<keyword evidence="1" id="KW-0805">Transcription regulation</keyword>
<dbReference type="PANTHER" id="PTHR30146">
    <property type="entry name" value="LACI-RELATED TRANSCRIPTIONAL REPRESSOR"/>
    <property type="match status" value="1"/>
</dbReference>
<dbReference type="EMBL" id="FMYG01000003">
    <property type="protein sequence ID" value="SDC11099.1"/>
    <property type="molecule type" value="Genomic_DNA"/>
</dbReference>
<evidence type="ECO:0000256" key="3">
    <source>
        <dbReference type="ARBA" id="ARBA00023163"/>
    </source>
</evidence>
<keyword evidence="2" id="KW-0238">DNA-binding</keyword>
<dbReference type="GO" id="GO:0003700">
    <property type="term" value="F:DNA-binding transcription factor activity"/>
    <property type="evidence" value="ECO:0007669"/>
    <property type="project" value="TreeGrafter"/>
</dbReference>
<dbReference type="SUPFAM" id="SSF47413">
    <property type="entry name" value="lambda repressor-like DNA-binding domains"/>
    <property type="match status" value="1"/>
</dbReference>
<dbReference type="Proteomes" id="UP000183203">
    <property type="component" value="Unassembled WGS sequence"/>
</dbReference>
<proteinExistence type="predicted"/>
<sequence length="357" mass="38584">MSTQPQSSKSGWQRPSIYDVARRAGVSHMTVSRVLNDHPNIRESTRSRVLQAIEEMNYTPSSIARALATRRARRIGVLIDGPVQNGPNSTLRALEKAAREVGYAVSAFSISDDDSSKMDSGVMELVTQGVDALCVIAPRESSLDLLRQQTTGLPTIVIKAEADTAWHTVGVDQRKGARLAVEHLIGLGHQTIAHLAGPMDWFDARERAQGWRESLAEAGLAEGPFVIGDWTSDFGFEFGRSFDLGETTAVFASNDQIALGVIHGLHGRGIRVPDDVNVVGFDDLSDARHFLPPLTTVRQDFAALGELALQQIIAAIGGETDPTHDMIQPRLIVRGSTNARPTDDSSDDSGGVFVSQP</sequence>
<dbReference type="InterPro" id="IPR010982">
    <property type="entry name" value="Lambda_DNA-bd_dom_sf"/>
</dbReference>
<dbReference type="InterPro" id="IPR028082">
    <property type="entry name" value="Peripla_BP_I"/>
</dbReference>
<dbReference type="CDD" id="cd01392">
    <property type="entry name" value="HTH_LacI"/>
    <property type="match status" value="1"/>
</dbReference>
<dbReference type="InterPro" id="IPR046335">
    <property type="entry name" value="LacI/GalR-like_sensor"/>
</dbReference>
<reference evidence="6 7" key="1">
    <citation type="submission" date="2016-09" db="EMBL/GenBank/DDBJ databases">
        <authorList>
            <person name="Capua I."/>
            <person name="De Benedictis P."/>
            <person name="Joannis T."/>
            <person name="Lombin L.H."/>
            <person name="Cattoli G."/>
        </authorList>
    </citation>
    <scope>NUCLEOTIDE SEQUENCE [LARGE SCALE GENOMIC DNA]</scope>
    <source>
        <strain evidence="6 7">NIO-1002</strain>
    </source>
</reference>
<dbReference type="SUPFAM" id="SSF53822">
    <property type="entry name" value="Periplasmic binding protein-like I"/>
    <property type="match status" value="1"/>
</dbReference>
<accession>A0A1G6IX76</accession>
<dbReference type="GO" id="GO:0000976">
    <property type="term" value="F:transcription cis-regulatory region binding"/>
    <property type="evidence" value="ECO:0007669"/>
    <property type="project" value="TreeGrafter"/>
</dbReference>
<dbReference type="OrthoDB" id="9785139at2"/>
<protein>
    <submittedName>
        <fullName evidence="6">Transcriptional regulator, LacI family</fullName>
    </submittedName>
</protein>
<dbReference type="Pfam" id="PF00356">
    <property type="entry name" value="LacI"/>
    <property type="match status" value="1"/>
</dbReference>
<dbReference type="InterPro" id="IPR000843">
    <property type="entry name" value="HTH_LacI"/>
</dbReference>
<dbReference type="SMART" id="SM00354">
    <property type="entry name" value="HTH_LACI"/>
    <property type="match status" value="1"/>
</dbReference>
<dbReference type="STRING" id="993073.AS029_06960"/>
<dbReference type="Pfam" id="PF13377">
    <property type="entry name" value="Peripla_BP_3"/>
    <property type="match status" value="1"/>
</dbReference>
<evidence type="ECO:0000259" key="5">
    <source>
        <dbReference type="PROSITE" id="PS50932"/>
    </source>
</evidence>
<evidence type="ECO:0000313" key="6">
    <source>
        <dbReference type="EMBL" id="SDC11099.1"/>
    </source>
</evidence>
<feature type="domain" description="HTH lacI-type" evidence="5">
    <location>
        <begin position="15"/>
        <end position="69"/>
    </location>
</feature>
<evidence type="ECO:0000256" key="1">
    <source>
        <dbReference type="ARBA" id="ARBA00023015"/>
    </source>
</evidence>
<dbReference type="PROSITE" id="PS50932">
    <property type="entry name" value="HTH_LACI_2"/>
    <property type="match status" value="1"/>
</dbReference>
<dbReference type="RefSeq" id="WP_058231860.1">
    <property type="nucleotide sequence ID" value="NZ_FMYG01000003.1"/>
</dbReference>
<keyword evidence="3" id="KW-0804">Transcription</keyword>
<dbReference type="PANTHER" id="PTHR30146:SF109">
    <property type="entry name" value="HTH-TYPE TRANSCRIPTIONAL REGULATOR GALS"/>
    <property type="match status" value="1"/>
</dbReference>
<dbReference type="CDD" id="cd01574">
    <property type="entry name" value="PBP1_LacI"/>
    <property type="match status" value="1"/>
</dbReference>
<dbReference type="PRINTS" id="PR00036">
    <property type="entry name" value="HTHLACI"/>
</dbReference>
<evidence type="ECO:0000313" key="7">
    <source>
        <dbReference type="Proteomes" id="UP000183203"/>
    </source>
</evidence>
<evidence type="ECO:0000256" key="4">
    <source>
        <dbReference type="SAM" id="MobiDB-lite"/>
    </source>
</evidence>
<evidence type="ECO:0000256" key="2">
    <source>
        <dbReference type="ARBA" id="ARBA00023125"/>
    </source>
</evidence>
<feature type="region of interest" description="Disordered" evidence="4">
    <location>
        <begin position="334"/>
        <end position="357"/>
    </location>
</feature>
<name>A0A1G6IX76_9MICO</name>
<gene>
    <name evidence="6" type="ORF">SAMN05216418_1647</name>
</gene>
<dbReference type="Gene3D" id="3.40.50.2300">
    <property type="match status" value="2"/>
</dbReference>
<dbReference type="Gene3D" id="1.10.260.40">
    <property type="entry name" value="lambda repressor-like DNA-binding domains"/>
    <property type="match status" value="1"/>
</dbReference>
<organism evidence="6 7">
    <name type="scientific">Microbacterium enclense</name>
    <dbReference type="NCBI Taxonomy" id="993073"/>
    <lineage>
        <taxon>Bacteria</taxon>
        <taxon>Bacillati</taxon>
        <taxon>Actinomycetota</taxon>
        <taxon>Actinomycetes</taxon>
        <taxon>Micrococcales</taxon>
        <taxon>Microbacteriaceae</taxon>
        <taxon>Microbacterium</taxon>
    </lineage>
</organism>
<dbReference type="PROSITE" id="PS00356">
    <property type="entry name" value="HTH_LACI_1"/>
    <property type="match status" value="1"/>
</dbReference>